<reference evidence="2 3" key="1">
    <citation type="submission" date="2024-04" db="EMBL/GenBank/DDBJ databases">
        <title>Novel species of the genus Ideonella isolated from streams.</title>
        <authorList>
            <person name="Lu H."/>
        </authorList>
    </citation>
    <scope>NUCLEOTIDE SEQUENCE [LARGE SCALE GENOMIC DNA]</scope>
    <source>
        <strain evidence="2 3">LYT19W</strain>
    </source>
</reference>
<keyword evidence="3" id="KW-1185">Reference proteome</keyword>
<name>A0ABU9C9D3_9BURK</name>
<evidence type="ECO:0000313" key="2">
    <source>
        <dbReference type="EMBL" id="MEK8048363.1"/>
    </source>
</evidence>
<feature type="region of interest" description="Disordered" evidence="1">
    <location>
        <begin position="142"/>
        <end position="170"/>
    </location>
</feature>
<evidence type="ECO:0000256" key="1">
    <source>
        <dbReference type="SAM" id="MobiDB-lite"/>
    </source>
</evidence>
<organism evidence="2 3">
    <name type="scientific">Ideonella margarita</name>
    <dbReference type="NCBI Taxonomy" id="2984191"/>
    <lineage>
        <taxon>Bacteria</taxon>
        <taxon>Pseudomonadati</taxon>
        <taxon>Pseudomonadota</taxon>
        <taxon>Betaproteobacteria</taxon>
        <taxon>Burkholderiales</taxon>
        <taxon>Sphaerotilaceae</taxon>
        <taxon>Ideonella</taxon>
    </lineage>
</organism>
<feature type="compositionally biased region" description="Low complexity" evidence="1">
    <location>
        <begin position="784"/>
        <end position="796"/>
    </location>
</feature>
<comment type="caution">
    <text evidence="2">The sequence shown here is derived from an EMBL/GenBank/DDBJ whole genome shotgun (WGS) entry which is preliminary data.</text>
</comment>
<proteinExistence type="predicted"/>
<feature type="compositionally biased region" description="Low complexity" evidence="1">
    <location>
        <begin position="142"/>
        <end position="152"/>
    </location>
</feature>
<dbReference type="RefSeq" id="WP_341400674.1">
    <property type="nucleotide sequence ID" value="NZ_JBBUTI010000016.1"/>
</dbReference>
<accession>A0ABU9C9D3</accession>
<dbReference type="Proteomes" id="UP001379945">
    <property type="component" value="Unassembled WGS sequence"/>
</dbReference>
<dbReference type="Gene3D" id="3.40.50.300">
    <property type="entry name" value="P-loop containing nucleotide triphosphate hydrolases"/>
    <property type="match status" value="1"/>
</dbReference>
<evidence type="ECO:0000313" key="3">
    <source>
        <dbReference type="Proteomes" id="UP001379945"/>
    </source>
</evidence>
<feature type="region of interest" description="Disordered" evidence="1">
    <location>
        <begin position="784"/>
        <end position="804"/>
    </location>
</feature>
<feature type="region of interest" description="Disordered" evidence="1">
    <location>
        <begin position="1"/>
        <end position="100"/>
    </location>
</feature>
<dbReference type="SUPFAM" id="SSF52540">
    <property type="entry name" value="P-loop containing nucleoside triphosphate hydrolases"/>
    <property type="match status" value="1"/>
</dbReference>
<feature type="region of interest" description="Disordered" evidence="1">
    <location>
        <begin position="202"/>
        <end position="235"/>
    </location>
</feature>
<protein>
    <recommendedName>
        <fullName evidence="4">Helicase C-terminal domain-containing protein</fullName>
    </recommendedName>
</protein>
<dbReference type="InterPro" id="IPR027417">
    <property type="entry name" value="P-loop_NTPase"/>
</dbReference>
<dbReference type="EMBL" id="JBBUTI010000016">
    <property type="protein sequence ID" value="MEK8048363.1"/>
    <property type="molecule type" value="Genomic_DNA"/>
</dbReference>
<gene>
    <name evidence="2" type="ORF">AACH00_18565</name>
</gene>
<feature type="compositionally biased region" description="Low complexity" evidence="1">
    <location>
        <begin position="33"/>
        <end position="87"/>
    </location>
</feature>
<evidence type="ECO:0008006" key="4">
    <source>
        <dbReference type="Google" id="ProtNLM"/>
    </source>
</evidence>
<sequence>MATSSRRRPSAQPAANPATPADDLSTTPASDQPAAKASPARKSAKVTPATPAAKATKATKAAKTGDTTKAVKPAKAAAATPKVSKPARPARKKPAAKVAPEATEADVAAAVVDVAVGAAVDVAVEAAVEPLPEPAAELARAVTAAPEAAPKPAARPRQRGRRAATAEQTTEVAAELPVATVTAAADADNGALEAVVVAAEPTARQGADEAAPPAPEAEADVAPAAPPAPPAPAHSSITLVDGIRRRLAWQAGSHCPDTLLQAVSRWQDDRGQLRLNDADGLSELLALAARLGHPLEVSDAVWAHVAAHSDLRQRIDHLEAQYPHGLDAIAQASAEAHHPLRPCQLEAAFFAACVGACVLADEPALQIEAPLALAWTLVQRHFGAAGLTVLAPASAWPQWQAALSAAQTTHFSNAADATTTPAPITWLDADDAQAVASATATDVLLADVRGSNRGVPQHLNTTTWLWAVADAHLLGPQPGQRAQAEALLHTVDRLRQGALADWLEHGDIDALAPLLLQRRFADVAEQWPGWTSATADCTLSAEQAETHQTGLTQIAAQLARWQRSGFLSDTEQLALQRQVLGLLHLSEAASTAALPGLLRAALDAGTTRVIVFSGAGHSLPALAQALQAQGLPVQALPSASSPRQADAAARAFRDAPDAQVLLVADGVPGAEPRIGLNNVRPLVLHLDRPWSSAVLLRRLRRVRAGRAQREVPVLQCLATGSLAAMRAALDPLDLSALDLAESADRTAAPAEVLGSVPRLLRGETLRGWLTDLLACLDDAPAAEAPETATATAPAPASINVSEQG</sequence>